<organism evidence="10 11">
    <name type="scientific">Mizuhopecten yessoensis</name>
    <name type="common">Japanese scallop</name>
    <name type="synonym">Patinopecten yessoensis</name>
    <dbReference type="NCBI Taxonomy" id="6573"/>
    <lineage>
        <taxon>Eukaryota</taxon>
        <taxon>Metazoa</taxon>
        <taxon>Spiralia</taxon>
        <taxon>Lophotrochozoa</taxon>
        <taxon>Mollusca</taxon>
        <taxon>Bivalvia</taxon>
        <taxon>Autobranchia</taxon>
        <taxon>Pteriomorphia</taxon>
        <taxon>Pectinida</taxon>
        <taxon>Pectinoidea</taxon>
        <taxon>Pectinidae</taxon>
        <taxon>Mizuhopecten</taxon>
    </lineage>
</organism>
<feature type="transmembrane region" description="Helical" evidence="8">
    <location>
        <begin position="90"/>
        <end position="111"/>
    </location>
</feature>
<dbReference type="Proteomes" id="UP000242188">
    <property type="component" value="Unassembled WGS sequence"/>
</dbReference>
<dbReference type="Pfam" id="PF25987">
    <property type="entry name" value="PRRT3"/>
    <property type="match status" value="1"/>
</dbReference>
<gene>
    <name evidence="10" type="ORF">KP79_PYT21785</name>
</gene>
<dbReference type="OrthoDB" id="10066605at2759"/>
<evidence type="ECO:0000256" key="7">
    <source>
        <dbReference type="SAM" id="MobiDB-lite"/>
    </source>
</evidence>
<dbReference type="PANTHER" id="PTHR35578:SF6">
    <property type="entry name" value="PROLINE-RICH TRANSMEMBRANE PROTEIN 4"/>
    <property type="match status" value="1"/>
</dbReference>
<reference evidence="10 11" key="1">
    <citation type="journal article" date="2017" name="Nat. Ecol. Evol.">
        <title>Scallop genome provides insights into evolution of bilaterian karyotype and development.</title>
        <authorList>
            <person name="Wang S."/>
            <person name="Zhang J."/>
            <person name="Jiao W."/>
            <person name="Li J."/>
            <person name="Xun X."/>
            <person name="Sun Y."/>
            <person name="Guo X."/>
            <person name="Huan P."/>
            <person name="Dong B."/>
            <person name="Zhang L."/>
            <person name="Hu X."/>
            <person name="Sun X."/>
            <person name="Wang J."/>
            <person name="Zhao C."/>
            <person name="Wang Y."/>
            <person name="Wang D."/>
            <person name="Huang X."/>
            <person name="Wang R."/>
            <person name="Lv J."/>
            <person name="Li Y."/>
            <person name="Zhang Z."/>
            <person name="Liu B."/>
            <person name="Lu W."/>
            <person name="Hui Y."/>
            <person name="Liang J."/>
            <person name="Zhou Z."/>
            <person name="Hou R."/>
            <person name="Li X."/>
            <person name="Liu Y."/>
            <person name="Li H."/>
            <person name="Ning X."/>
            <person name="Lin Y."/>
            <person name="Zhao L."/>
            <person name="Xing Q."/>
            <person name="Dou J."/>
            <person name="Li Y."/>
            <person name="Mao J."/>
            <person name="Guo H."/>
            <person name="Dou H."/>
            <person name="Li T."/>
            <person name="Mu C."/>
            <person name="Jiang W."/>
            <person name="Fu Q."/>
            <person name="Fu X."/>
            <person name="Miao Y."/>
            <person name="Liu J."/>
            <person name="Yu Q."/>
            <person name="Li R."/>
            <person name="Liao H."/>
            <person name="Li X."/>
            <person name="Kong Y."/>
            <person name="Jiang Z."/>
            <person name="Chourrout D."/>
            <person name="Li R."/>
            <person name="Bao Z."/>
        </authorList>
    </citation>
    <scope>NUCLEOTIDE SEQUENCE [LARGE SCALE GENOMIC DNA]</scope>
    <source>
        <strain evidence="10 11">PY_sf001</strain>
    </source>
</reference>
<dbReference type="PANTHER" id="PTHR35578">
    <property type="entry name" value="PROLINE-RICH TRANSMEMBRANE PROTEIN 4-RELATED"/>
    <property type="match status" value="1"/>
</dbReference>
<feature type="domain" description="Proline-rich transmembrane protein 3/4" evidence="9">
    <location>
        <begin position="43"/>
        <end position="231"/>
    </location>
</feature>
<evidence type="ECO:0000313" key="11">
    <source>
        <dbReference type="Proteomes" id="UP000242188"/>
    </source>
</evidence>
<evidence type="ECO:0000259" key="9">
    <source>
        <dbReference type="Pfam" id="PF25987"/>
    </source>
</evidence>
<dbReference type="EMBL" id="NEDP02005113">
    <property type="protein sequence ID" value="OWF43391.1"/>
    <property type="molecule type" value="Genomic_DNA"/>
</dbReference>
<keyword evidence="2" id="KW-0597">Phosphoprotein</keyword>
<proteinExistence type="predicted"/>
<keyword evidence="4" id="KW-0732">Signal</keyword>
<keyword evidence="11" id="KW-1185">Reference proteome</keyword>
<evidence type="ECO:0000256" key="6">
    <source>
        <dbReference type="ARBA" id="ARBA00023136"/>
    </source>
</evidence>
<sequence length="591" mass="68072">MKQKSVAFCTNYFRCPSMTTGDNSSKHHYNSDINWTVNVWGVPDWSIVSGHWTLAWLSYVYVFCMVYLIILGFDLVLYAKFQRRLARQRLLNTLLCYVTVCNLLLFGFHVVDPYGYYGRIPHIVTRVVWKLPYPVLSGTFCLLQMVIMKLTRLDIPSIQLNGYCFLVLATGIYTAEIVIIETLIYLSTIPAKLSFITDAIYVVYVVYLSCCFVYGAPKIARYASEAQRAKKELSSHSLSKIDKKITEDGRNKTRINYPRIRTNQPGNRISLLSDDSSGSDSKHESSFIEKKMAIRREKTAAFAAWYKNTFSRDRPNYNKKSWRSQNNMFCNDKVKIKTYNSSGSLDGSMTLHDYSSLNEDSGNERSSFTLPHSSSYDLITNTHVTSKASFRNRACRERHSTEKLRKKSKDVRNDEKETSVPMLLNPSILITNETKIFESGYIADVERISLYSEDDDHYKCKSNRRRRKHEEFVPDLTLPNSSSFLSFQRLRQGRMLNELVRYTYALTAFVMLSCIGSVYGLFNLTSRGLQYSPAANPVSWLIINFFQRFVEAVILLICSAAVYTSVSFRPHKTRKKRVKRVQDSCSGCENY</sequence>
<evidence type="ECO:0000256" key="4">
    <source>
        <dbReference type="ARBA" id="ARBA00022729"/>
    </source>
</evidence>
<keyword evidence="3 8" id="KW-0812">Transmembrane</keyword>
<feature type="compositionally biased region" description="Low complexity" evidence="7">
    <location>
        <begin position="270"/>
        <end position="279"/>
    </location>
</feature>
<evidence type="ECO:0000256" key="3">
    <source>
        <dbReference type="ARBA" id="ARBA00022692"/>
    </source>
</evidence>
<comment type="subcellular location">
    <subcellularLocation>
        <location evidence="1">Membrane</location>
        <topology evidence="1">Multi-pass membrane protein</topology>
    </subcellularLocation>
</comment>
<evidence type="ECO:0000256" key="5">
    <source>
        <dbReference type="ARBA" id="ARBA00022989"/>
    </source>
</evidence>
<feature type="compositionally biased region" description="Basic and acidic residues" evidence="7">
    <location>
        <begin position="394"/>
        <end position="403"/>
    </location>
</feature>
<evidence type="ECO:0000256" key="2">
    <source>
        <dbReference type="ARBA" id="ARBA00022553"/>
    </source>
</evidence>
<name>A0A210Q3S1_MIZYE</name>
<feature type="transmembrane region" description="Helical" evidence="8">
    <location>
        <begin position="199"/>
        <end position="220"/>
    </location>
</feature>
<feature type="region of interest" description="Disordered" evidence="7">
    <location>
        <begin position="252"/>
        <end position="284"/>
    </location>
</feature>
<evidence type="ECO:0000313" key="10">
    <source>
        <dbReference type="EMBL" id="OWF43391.1"/>
    </source>
</evidence>
<feature type="transmembrane region" description="Helical" evidence="8">
    <location>
        <begin position="131"/>
        <end position="151"/>
    </location>
</feature>
<feature type="transmembrane region" description="Helical" evidence="8">
    <location>
        <begin position="499"/>
        <end position="522"/>
    </location>
</feature>
<dbReference type="AlphaFoldDB" id="A0A210Q3S1"/>
<keyword evidence="5 8" id="KW-1133">Transmembrane helix</keyword>
<feature type="transmembrane region" description="Helical" evidence="8">
    <location>
        <begin position="542"/>
        <end position="566"/>
    </location>
</feature>
<feature type="region of interest" description="Disordered" evidence="7">
    <location>
        <begin position="390"/>
        <end position="417"/>
    </location>
</feature>
<comment type="caution">
    <text evidence="10">The sequence shown here is derived from an EMBL/GenBank/DDBJ whole genome shotgun (WGS) entry which is preliminary data.</text>
</comment>
<dbReference type="InterPro" id="IPR059081">
    <property type="entry name" value="PRRT3-4"/>
</dbReference>
<feature type="transmembrane region" description="Helical" evidence="8">
    <location>
        <begin position="56"/>
        <end position="78"/>
    </location>
</feature>
<evidence type="ECO:0000256" key="1">
    <source>
        <dbReference type="ARBA" id="ARBA00004141"/>
    </source>
</evidence>
<keyword evidence="6 8" id="KW-0472">Membrane</keyword>
<feature type="transmembrane region" description="Helical" evidence="8">
    <location>
        <begin position="163"/>
        <end position="187"/>
    </location>
</feature>
<evidence type="ECO:0000256" key="8">
    <source>
        <dbReference type="SAM" id="Phobius"/>
    </source>
</evidence>
<dbReference type="InterPro" id="IPR052836">
    <property type="entry name" value="PRRT_domain-containing"/>
</dbReference>
<accession>A0A210Q3S1</accession>
<protein>
    <recommendedName>
        <fullName evidence="9">Proline-rich transmembrane protein 3/4 domain-containing protein</fullName>
    </recommendedName>
</protein>